<evidence type="ECO:0000256" key="2">
    <source>
        <dbReference type="ARBA" id="ARBA00023242"/>
    </source>
</evidence>
<evidence type="ECO:0000256" key="1">
    <source>
        <dbReference type="ARBA" id="ARBA00004123"/>
    </source>
</evidence>
<comment type="subcellular location">
    <subcellularLocation>
        <location evidence="1">Nucleus</location>
    </subcellularLocation>
</comment>
<feature type="compositionally biased region" description="Basic and acidic residues" evidence="3">
    <location>
        <begin position="51"/>
        <end position="63"/>
    </location>
</feature>
<feature type="compositionally biased region" description="Basic and acidic residues" evidence="3">
    <location>
        <begin position="32"/>
        <end position="42"/>
    </location>
</feature>
<organism evidence="5 6">
    <name type="scientific">Oikopleura dioica</name>
    <name type="common">Tunicate</name>
    <dbReference type="NCBI Taxonomy" id="34765"/>
    <lineage>
        <taxon>Eukaryota</taxon>
        <taxon>Metazoa</taxon>
        <taxon>Chordata</taxon>
        <taxon>Tunicata</taxon>
        <taxon>Appendicularia</taxon>
        <taxon>Copelata</taxon>
        <taxon>Oikopleuridae</taxon>
        <taxon>Oikopleura</taxon>
    </lineage>
</organism>
<feature type="domain" description="Set2 Rpb1 interacting" evidence="4">
    <location>
        <begin position="189"/>
        <end position="256"/>
    </location>
</feature>
<gene>
    <name evidence="5" type="ORF">OKIOD_LOCUS6121</name>
</gene>
<keyword evidence="2" id="KW-0539">Nucleus</keyword>
<accession>A0ABN7SE68</accession>
<evidence type="ECO:0000259" key="4">
    <source>
        <dbReference type="Pfam" id="PF08236"/>
    </source>
</evidence>
<keyword evidence="6" id="KW-1185">Reference proteome</keyword>
<proteinExistence type="predicted"/>
<protein>
    <submittedName>
        <fullName evidence="5">Oidioi.mRNA.OKI2018_I69.XSR.g14563.t1.cds</fullName>
    </submittedName>
</protein>
<evidence type="ECO:0000313" key="5">
    <source>
        <dbReference type="EMBL" id="CAG5096315.1"/>
    </source>
</evidence>
<evidence type="ECO:0000256" key="3">
    <source>
        <dbReference type="SAM" id="MobiDB-lite"/>
    </source>
</evidence>
<dbReference type="EMBL" id="OU015569">
    <property type="protein sequence ID" value="CAG5096315.1"/>
    <property type="molecule type" value="Genomic_DNA"/>
</dbReference>
<feature type="compositionally biased region" description="Basic and acidic residues" evidence="3">
    <location>
        <begin position="113"/>
        <end position="126"/>
    </location>
</feature>
<evidence type="ECO:0000313" key="6">
    <source>
        <dbReference type="Proteomes" id="UP001158576"/>
    </source>
</evidence>
<sequence>MSKLKELKKSKPVKLNSAEQSLLSKYLKPRPRSPEPKVEPKVEPLPTEAPEPDKETPEPEKPETLPVPLSIDEQTVENETESSKENHVFVVPAIPVLGARKTVKGIRSSTKYDGSKSRLERLKRLDALNLPSPEGPKKRTRETDESGVSPDMKKKRVVGKVAMEPSAMKPPRAPASPEDYIPNDTKSCRQLVLKLLSPYFNAGKFEEKSHFKELAKRVTESLVKVDAKTSKVPNTKNTAKMAIKRAAKNFFFECRPKVQSSDDLEKFNYEDIVTLRQPKLMS</sequence>
<name>A0ABN7SE68_OIKDI</name>
<dbReference type="InterPro" id="IPR013257">
    <property type="entry name" value="SRI"/>
</dbReference>
<feature type="region of interest" description="Disordered" evidence="3">
    <location>
        <begin position="100"/>
        <end position="182"/>
    </location>
</feature>
<dbReference type="Proteomes" id="UP001158576">
    <property type="component" value="Chromosome XSR"/>
</dbReference>
<feature type="compositionally biased region" description="Basic and acidic residues" evidence="3">
    <location>
        <begin position="135"/>
        <end position="144"/>
    </location>
</feature>
<feature type="region of interest" description="Disordered" evidence="3">
    <location>
        <begin position="1"/>
        <end position="86"/>
    </location>
</feature>
<dbReference type="Pfam" id="PF08236">
    <property type="entry name" value="SRI"/>
    <property type="match status" value="1"/>
</dbReference>
<reference evidence="5 6" key="1">
    <citation type="submission" date="2021-04" db="EMBL/GenBank/DDBJ databases">
        <authorList>
            <person name="Bliznina A."/>
        </authorList>
    </citation>
    <scope>NUCLEOTIDE SEQUENCE [LARGE SCALE GENOMIC DNA]</scope>
</reference>